<dbReference type="AlphaFoldDB" id="A0A425Y035"/>
<evidence type="ECO:0000313" key="3">
    <source>
        <dbReference type="Proteomes" id="UP000285794"/>
    </source>
</evidence>
<dbReference type="InterPro" id="IPR050177">
    <property type="entry name" value="Lipid_A_modif_metabolic_enz"/>
</dbReference>
<reference evidence="2 3" key="1">
    <citation type="submission" date="2018-07" db="EMBL/GenBank/DDBJ databases">
        <title>Draft genome sequence of Ancylomarina sp. M1P.</title>
        <authorList>
            <person name="Yadav S."/>
            <person name="Villanueva L."/>
            <person name="Damste J.S.S."/>
        </authorList>
    </citation>
    <scope>NUCLEOTIDE SEQUENCE [LARGE SCALE GENOMIC DNA]</scope>
    <source>
        <strain evidence="2 3">M1P</strain>
    </source>
</reference>
<dbReference type="InterPro" id="IPR001509">
    <property type="entry name" value="Epimerase_deHydtase"/>
</dbReference>
<dbReference type="Proteomes" id="UP000285794">
    <property type="component" value="Unassembled WGS sequence"/>
</dbReference>
<dbReference type="OrthoDB" id="1490291at2"/>
<protein>
    <submittedName>
        <fullName evidence="2">NAD(P)-dependent oxidoreductase</fullName>
    </submittedName>
</protein>
<evidence type="ECO:0000313" key="2">
    <source>
        <dbReference type="EMBL" id="RRG21099.1"/>
    </source>
</evidence>
<sequence>MSKILITGANGFIGSFLVEEALKQGHEVFAGVRSTSNLKSLNNYRIQTLILDLSNPEKLRQKWYVLSQYFSKFDYVIHNAGATQAINSDNFELVNNQYTQNLLQSLVDANFMPKKFILMSSLAALGPGDPKTLAPIELEQTPQPITAYGRSKFKVEQYLSKQNDVPYLIFRPTAVYGPREKDFLTLFKAINRHLEPYISSPKQLLSFIYVKDLARLVIQSCSSDIANRSFIVSDGQTYTCKELSEITKKVLNKWTIPLVLPEIIVKAIAHFTESFAKMMNKTSVLNHDKFKELTSLNWSCNSKETQIAFNYTPEYKLGKGIEETINWYKQNNCL</sequence>
<keyword evidence="3" id="KW-1185">Reference proteome</keyword>
<name>A0A425Y035_9BACT</name>
<dbReference type="RefSeq" id="WP_125030791.1">
    <property type="nucleotide sequence ID" value="NZ_JAPXVP010000008.1"/>
</dbReference>
<dbReference type="PANTHER" id="PTHR43245">
    <property type="entry name" value="BIFUNCTIONAL POLYMYXIN RESISTANCE PROTEIN ARNA"/>
    <property type="match status" value="1"/>
</dbReference>
<proteinExistence type="predicted"/>
<gene>
    <name evidence="2" type="ORF">DWB61_10170</name>
</gene>
<dbReference type="Gene3D" id="3.40.50.720">
    <property type="entry name" value="NAD(P)-binding Rossmann-like Domain"/>
    <property type="match status" value="1"/>
</dbReference>
<comment type="caution">
    <text evidence="2">The sequence shown here is derived from an EMBL/GenBank/DDBJ whole genome shotgun (WGS) entry which is preliminary data.</text>
</comment>
<evidence type="ECO:0000259" key="1">
    <source>
        <dbReference type="Pfam" id="PF01370"/>
    </source>
</evidence>
<accession>A0A425Y035</accession>
<dbReference type="PANTHER" id="PTHR43245:SF58">
    <property type="entry name" value="BLL5923 PROTEIN"/>
    <property type="match status" value="1"/>
</dbReference>
<organism evidence="2 3">
    <name type="scientific">Ancylomarina euxinus</name>
    <dbReference type="NCBI Taxonomy" id="2283627"/>
    <lineage>
        <taxon>Bacteria</taxon>
        <taxon>Pseudomonadati</taxon>
        <taxon>Bacteroidota</taxon>
        <taxon>Bacteroidia</taxon>
        <taxon>Marinilabiliales</taxon>
        <taxon>Marinifilaceae</taxon>
        <taxon>Ancylomarina</taxon>
    </lineage>
</organism>
<feature type="domain" description="NAD-dependent epimerase/dehydratase" evidence="1">
    <location>
        <begin position="4"/>
        <end position="219"/>
    </location>
</feature>
<dbReference type="SUPFAM" id="SSF51735">
    <property type="entry name" value="NAD(P)-binding Rossmann-fold domains"/>
    <property type="match status" value="1"/>
</dbReference>
<dbReference type="InterPro" id="IPR036291">
    <property type="entry name" value="NAD(P)-bd_dom_sf"/>
</dbReference>
<dbReference type="EMBL" id="QQWG01000009">
    <property type="protein sequence ID" value="RRG21099.1"/>
    <property type="molecule type" value="Genomic_DNA"/>
</dbReference>
<dbReference type="Pfam" id="PF01370">
    <property type="entry name" value="Epimerase"/>
    <property type="match status" value="1"/>
</dbReference>